<protein>
    <submittedName>
        <fullName evidence="1">Uncharacterized protein</fullName>
    </submittedName>
</protein>
<evidence type="ECO:0000313" key="1">
    <source>
        <dbReference type="EMBL" id="KAH6930888.1"/>
    </source>
</evidence>
<comment type="caution">
    <text evidence="1">The sequence shown here is derived from an EMBL/GenBank/DDBJ whole genome shotgun (WGS) entry which is preliminary data.</text>
</comment>
<dbReference type="EMBL" id="CM023485">
    <property type="protein sequence ID" value="KAH6930888.1"/>
    <property type="molecule type" value="Genomic_DNA"/>
</dbReference>
<sequence length="145" mass="15462">MSSGVADHDEEEVPAEEGESREEPPASAAEQSDKEEPAKEESSSTSREQGVLVGAPVATPSVAQGGLSLVDFQEVVVVPSAPCETATPVLTPIERLRRQDQQVLSALAEKQALLAEILRIPSEDYVHMAEASSMLSRLFCSNKGM</sequence>
<organism evidence="1 2">
    <name type="scientific">Hyalomma asiaticum</name>
    <name type="common">Tick</name>
    <dbReference type="NCBI Taxonomy" id="266040"/>
    <lineage>
        <taxon>Eukaryota</taxon>
        <taxon>Metazoa</taxon>
        <taxon>Ecdysozoa</taxon>
        <taxon>Arthropoda</taxon>
        <taxon>Chelicerata</taxon>
        <taxon>Arachnida</taxon>
        <taxon>Acari</taxon>
        <taxon>Parasitiformes</taxon>
        <taxon>Ixodida</taxon>
        <taxon>Ixodoidea</taxon>
        <taxon>Ixodidae</taxon>
        <taxon>Hyalomminae</taxon>
        <taxon>Hyalomma</taxon>
    </lineage>
</organism>
<gene>
    <name evidence="1" type="ORF">HPB50_020638</name>
</gene>
<reference evidence="1" key="1">
    <citation type="submission" date="2020-05" db="EMBL/GenBank/DDBJ databases">
        <title>Large-scale comparative analyses of tick genomes elucidate their genetic diversity and vector capacities.</title>
        <authorList>
            <person name="Jia N."/>
            <person name="Wang J."/>
            <person name="Shi W."/>
            <person name="Du L."/>
            <person name="Sun Y."/>
            <person name="Zhan W."/>
            <person name="Jiang J."/>
            <person name="Wang Q."/>
            <person name="Zhang B."/>
            <person name="Ji P."/>
            <person name="Sakyi L.B."/>
            <person name="Cui X."/>
            <person name="Yuan T."/>
            <person name="Jiang B."/>
            <person name="Yang W."/>
            <person name="Lam T.T.-Y."/>
            <person name="Chang Q."/>
            <person name="Ding S."/>
            <person name="Wang X."/>
            <person name="Zhu J."/>
            <person name="Ruan X."/>
            <person name="Zhao L."/>
            <person name="Wei J."/>
            <person name="Que T."/>
            <person name="Du C."/>
            <person name="Cheng J."/>
            <person name="Dai P."/>
            <person name="Han X."/>
            <person name="Huang E."/>
            <person name="Gao Y."/>
            <person name="Liu J."/>
            <person name="Shao H."/>
            <person name="Ye R."/>
            <person name="Li L."/>
            <person name="Wei W."/>
            <person name="Wang X."/>
            <person name="Wang C."/>
            <person name="Yang T."/>
            <person name="Huo Q."/>
            <person name="Li W."/>
            <person name="Guo W."/>
            <person name="Chen H."/>
            <person name="Zhou L."/>
            <person name="Ni X."/>
            <person name="Tian J."/>
            <person name="Zhou Y."/>
            <person name="Sheng Y."/>
            <person name="Liu T."/>
            <person name="Pan Y."/>
            <person name="Xia L."/>
            <person name="Li J."/>
            <person name="Zhao F."/>
            <person name="Cao W."/>
        </authorList>
    </citation>
    <scope>NUCLEOTIDE SEQUENCE</scope>
    <source>
        <strain evidence="1">Hyas-2018</strain>
    </source>
</reference>
<accession>A0ACB7SB17</accession>
<proteinExistence type="predicted"/>
<evidence type="ECO:0000313" key="2">
    <source>
        <dbReference type="Proteomes" id="UP000821845"/>
    </source>
</evidence>
<name>A0ACB7SB17_HYAAI</name>
<dbReference type="Proteomes" id="UP000821845">
    <property type="component" value="Chromosome 5"/>
</dbReference>
<keyword evidence="2" id="KW-1185">Reference proteome</keyword>